<evidence type="ECO:0000313" key="7">
    <source>
        <dbReference type="Proteomes" id="UP000031631"/>
    </source>
</evidence>
<sequence length="203" mass="23475">MTLSDKALVTRECILSAATELFYRNGYHATGLEKVIRQAEVTKGNFYYHFSSKEELAIATLEWQFSRLSEDVEKRILSRNKPPLEKLFLLFDYMVGRQKEQYREGQICGCYFGNFALEFSTVSSEVRNTVNRIFRNYRRLIKSLLSRAQEAGQISPELDTARFAAVILGQIEGAILLDKAQQQPDNFYHSIRFIKECLVHNQA</sequence>
<dbReference type="Pfam" id="PF16925">
    <property type="entry name" value="TetR_C_13"/>
    <property type="match status" value="1"/>
</dbReference>
<dbReference type="InterPro" id="IPR036271">
    <property type="entry name" value="Tet_transcr_reg_TetR-rel_C_sf"/>
</dbReference>
<evidence type="ECO:0000256" key="1">
    <source>
        <dbReference type="ARBA" id="ARBA00023015"/>
    </source>
</evidence>
<dbReference type="Proteomes" id="UP000031631">
    <property type="component" value="Chromosome"/>
</dbReference>
<dbReference type="OrthoDB" id="5816932at2"/>
<dbReference type="KEGG" id="tbn:TBH_C1648"/>
<organism evidence="6 7">
    <name type="scientific">Thiolapillus brandeum</name>
    <dbReference type="NCBI Taxonomy" id="1076588"/>
    <lineage>
        <taxon>Bacteria</taxon>
        <taxon>Pseudomonadati</taxon>
        <taxon>Pseudomonadota</taxon>
        <taxon>Gammaproteobacteria</taxon>
        <taxon>Chromatiales</taxon>
        <taxon>Sedimenticolaceae</taxon>
        <taxon>Thiolapillus</taxon>
    </lineage>
</organism>
<dbReference type="InterPro" id="IPR001647">
    <property type="entry name" value="HTH_TetR"/>
</dbReference>
<gene>
    <name evidence="6" type="ORF">TBH_C1648</name>
</gene>
<dbReference type="SUPFAM" id="SSF48498">
    <property type="entry name" value="Tetracyclin repressor-like, C-terminal domain"/>
    <property type="match status" value="1"/>
</dbReference>
<dbReference type="InterPro" id="IPR009057">
    <property type="entry name" value="Homeodomain-like_sf"/>
</dbReference>
<dbReference type="GO" id="GO:0003677">
    <property type="term" value="F:DNA binding"/>
    <property type="evidence" value="ECO:0007669"/>
    <property type="project" value="UniProtKB-UniRule"/>
</dbReference>
<dbReference type="PANTHER" id="PTHR47506">
    <property type="entry name" value="TRANSCRIPTIONAL REGULATORY PROTEIN"/>
    <property type="match status" value="1"/>
</dbReference>
<evidence type="ECO:0000259" key="5">
    <source>
        <dbReference type="PROSITE" id="PS50977"/>
    </source>
</evidence>
<keyword evidence="3" id="KW-0804">Transcription</keyword>
<reference evidence="6 7" key="1">
    <citation type="journal article" date="2014" name="PLoS ONE">
        <title>Physiological and genomic features of a novel sulfur-oxidizing gammaproteobacterium belonging to a previously uncultivated symbiotic lineage isolated from a hydrothermal vent.</title>
        <authorList>
            <person name="Nunoura T."/>
            <person name="Takaki Y."/>
            <person name="Kazama H."/>
            <person name="Kakuta J."/>
            <person name="Shimamura S."/>
            <person name="Makita H."/>
            <person name="Hirai M."/>
            <person name="Miyazaki M."/>
            <person name="Takai K."/>
        </authorList>
    </citation>
    <scope>NUCLEOTIDE SEQUENCE [LARGE SCALE GENOMIC DNA]</scope>
    <source>
        <strain evidence="6 7">Hiromi1</strain>
    </source>
</reference>
<dbReference type="EMBL" id="AP012273">
    <property type="protein sequence ID" value="BAO44565.1"/>
    <property type="molecule type" value="Genomic_DNA"/>
</dbReference>
<proteinExistence type="predicted"/>
<dbReference type="Pfam" id="PF00440">
    <property type="entry name" value="TetR_N"/>
    <property type="match status" value="1"/>
</dbReference>
<name>A0A7U6GJ42_9GAMM</name>
<protein>
    <submittedName>
        <fullName evidence="6">TetR family transcriptional regulator</fullName>
    </submittedName>
</protein>
<keyword evidence="1" id="KW-0805">Transcription regulation</keyword>
<dbReference type="PROSITE" id="PS50977">
    <property type="entry name" value="HTH_TETR_2"/>
    <property type="match status" value="1"/>
</dbReference>
<evidence type="ECO:0000256" key="3">
    <source>
        <dbReference type="ARBA" id="ARBA00023163"/>
    </source>
</evidence>
<accession>A0A7U6GJ42</accession>
<dbReference type="AlphaFoldDB" id="A0A7U6GJ42"/>
<keyword evidence="7" id="KW-1185">Reference proteome</keyword>
<dbReference type="PRINTS" id="PR00455">
    <property type="entry name" value="HTHTETR"/>
</dbReference>
<dbReference type="RefSeq" id="WP_041067552.1">
    <property type="nucleotide sequence ID" value="NZ_AP012273.1"/>
</dbReference>
<evidence type="ECO:0000256" key="4">
    <source>
        <dbReference type="PROSITE-ProRule" id="PRU00335"/>
    </source>
</evidence>
<feature type="domain" description="HTH tetR-type" evidence="5">
    <location>
        <begin position="8"/>
        <end position="68"/>
    </location>
</feature>
<dbReference type="PANTHER" id="PTHR47506:SF6">
    <property type="entry name" value="HTH-TYPE TRANSCRIPTIONAL REPRESSOR NEMR"/>
    <property type="match status" value="1"/>
</dbReference>
<feature type="DNA-binding region" description="H-T-H motif" evidence="4">
    <location>
        <begin position="31"/>
        <end position="50"/>
    </location>
</feature>
<evidence type="ECO:0000256" key="2">
    <source>
        <dbReference type="ARBA" id="ARBA00023125"/>
    </source>
</evidence>
<dbReference type="Gene3D" id="1.10.357.10">
    <property type="entry name" value="Tetracycline Repressor, domain 2"/>
    <property type="match status" value="1"/>
</dbReference>
<dbReference type="SUPFAM" id="SSF46689">
    <property type="entry name" value="Homeodomain-like"/>
    <property type="match status" value="1"/>
</dbReference>
<evidence type="ECO:0000313" key="6">
    <source>
        <dbReference type="EMBL" id="BAO44565.1"/>
    </source>
</evidence>
<keyword evidence="2 4" id="KW-0238">DNA-binding</keyword>
<dbReference type="InterPro" id="IPR011075">
    <property type="entry name" value="TetR_C"/>
</dbReference>